<reference evidence="2 3" key="1">
    <citation type="journal article" date="2013" name="PLoS Genet.">
        <title>Distinctive expansion of potential virulence genes in the genome of the oomycete fish pathogen Saprolegnia parasitica.</title>
        <authorList>
            <person name="Jiang R.H."/>
            <person name="de Bruijn I."/>
            <person name="Haas B.J."/>
            <person name="Belmonte R."/>
            <person name="Lobach L."/>
            <person name="Christie J."/>
            <person name="van den Ackerveken G."/>
            <person name="Bottin A."/>
            <person name="Bulone V."/>
            <person name="Diaz-Moreno S.M."/>
            <person name="Dumas B."/>
            <person name="Fan L."/>
            <person name="Gaulin E."/>
            <person name="Govers F."/>
            <person name="Grenville-Briggs L.J."/>
            <person name="Horner N.R."/>
            <person name="Levin J.Z."/>
            <person name="Mammella M."/>
            <person name="Meijer H.J."/>
            <person name="Morris P."/>
            <person name="Nusbaum C."/>
            <person name="Oome S."/>
            <person name="Phillips A.J."/>
            <person name="van Rooyen D."/>
            <person name="Rzeszutek E."/>
            <person name="Saraiva M."/>
            <person name="Secombes C.J."/>
            <person name="Seidl M.F."/>
            <person name="Snel B."/>
            <person name="Stassen J.H."/>
            <person name="Sykes S."/>
            <person name="Tripathy S."/>
            <person name="van den Berg H."/>
            <person name="Vega-Arreguin J.C."/>
            <person name="Wawra S."/>
            <person name="Young S.K."/>
            <person name="Zeng Q."/>
            <person name="Dieguez-Uribeondo J."/>
            <person name="Russ C."/>
            <person name="Tyler B.M."/>
            <person name="van West P."/>
        </authorList>
    </citation>
    <scope>NUCLEOTIDE SEQUENCE [LARGE SCALE GENOMIC DNA]</scope>
    <source>
        <strain evidence="2 3">CBS 223.65</strain>
    </source>
</reference>
<feature type="compositionally biased region" description="Low complexity" evidence="1">
    <location>
        <begin position="49"/>
        <end position="65"/>
    </location>
</feature>
<accession>A0A067C7L0</accession>
<proteinExistence type="predicted"/>
<dbReference type="EMBL" id="KK583222">
    <property type="protein sequence ID" value="KDO26724.1"/>
    <property type="molecule type" value="Genomic_DNA"/>
</dbReference>
<evidence type="ECO:0000313" key="3">
    <source>
        <dbReference type="Proteomes" id="UP000030745"/>
    </source>
</evidence>
<organism evidence="2 3">
    <name type="scientific">Saprolegnia parasitica (strain CBS 223.65)</name>
    <dbReference type="NCBI Taxonomy" id="695850"/>
    <lineage>
        <taxon>Eukaryota</taxon>
        <taxon>Sar</taxon>
        <taxon>Stramenopiles</taxon>
        <taxon>Oomycota</taxon>
        <taxon>Saprolegniomycetes</taxon>
        <taxon>Saprolegniales</taxon>
        <taxon>Saprolegniaceae</taxon>
        <taxon>Saprolegnia</taxon>
    </lineage>
</organism>
<dbReference type="Proteomes" id="UP000030745">
    <property type="component" value="Unassembled WGS sequence"/>
</dbReference>
<evidence type="ECO:0000313" key="2">
    <source>
        <dbReference type="EMBL" id="KDO26724.1"/>
    </source>
</evidence>
<dbReference type="RefSeq" id="XP_012202607.1">
    <property type="nucleotide sequence ID" value="XM_012347217.1"/>
</dbReference>
<evidence type="ECO:0000256" key="1">
    <source>
        <dbReference type="SAM" id="MobiDB-lite"/>
    </source>
</evidence>
<dbReference type="AlphaFoldDB" id="A0A067C7L0"/>
<name>A0A067C7L0_SAPPC</name>
<gene>
    <name evidence="2" type="ORF">SPRG_20521</name>
</gene>
<dbReference type="KEGG" id="spar:SPRG_20521"/>
<feature type="region of interest" description="Disordered" evidence="1">
    <location>
        <begin position="44"/>
        <end position="68"/>
    </location>
</feature>
<dbReference type="VEuPathDB" id="FungiDB:SPRG_20521"/>
<protein>
    <submittedName>
        <fullName evidence="2">Uncharacterized protein</fullName>
    </submittedName>
</protein>
<sequence>MNGKLMMEGIKIYGACSFSTSPRASQGLRTIRRPWLRSRLGCTTAGQTSADRASRSSQPRSSSLANPACWQSKGDRVAELVLGKHAMELVAGLVDAVAVVRVDDEDEAARVVVVVAPQRADLVLATDVPNRKVDVLVLERLDVEADGRDRRHDFAELELVEDCGFAGGVEADHEDADVLLAEEAVHDPGKEHTHDA</sequence>
<keyword evidence="3" id="KW-1185">Reference proteome</keyword>
<dbReference type="GeneID" id="24141632"/>